<dbReference type="STRING" id="264251.FB00_20175"/>
<dbReference type="PANTHER" id="PTHR30632:SF0">
    <property type="entry name" value="SULFATE-BINDING PROTEIN"/>
    <property type="match status" value="1"/>
</dbReference>
<name>A0A0H2KIE2_9MICO</name>
<dbReference type="Pfam" id="PF13531">
    <property type="entry name" value="SBP_bac_11"/>
    <property type="match status" value="1"/>
</dbReference>
<evidence type="ECO:0000256" key="3">
    <source>
        <dbReference type="ARBA" id="ARBA00022729"/>
    </source>
</evidence>
<gene>
    <name evidence="6" type="ORF">FB00_20175</name>
</gene>
<dbReference type="PIRSF" id="PIRSF004846">
    <property type="entry name" value="ModA"/>
    <property type="match status" value="1"/>
</dbReference>
<keyword evidence="3 5" id="KW-0732">Signal</keyword>
<organism evidence="6 7">
    <name type="scientific">Cellulosimicrobium funkei</name>
    <dbReference type="NCBI Taxonomy" id="264251"/>
    <lineage>
        <taxon>Bacteria</taxon>
        <taxon>Bacillati</taxon>
        <taxon>Actinomycetota</taxon>
        <taxon>Actinomycetes</taxon>
        <taxon>Micrococcales</taxon>
        <taxon>Promicromonosporaceae</taxon>
        <taxon>Cellulosimicrobium</taxon>
    </lineage>
</organism>
<keyword evidence="4" id="KW-0500">Molybdenum</keyword>
<feature type="binding site" evidence="4">
    <location>
        <position position="103"/>
    </location>
    <ligand>
        <name>molybdate</name>
        <dbReference type="ChEBI" id="CHEBI:36264"/>
    </ligand>
</feature>
<feature type="signal peptide" evidence="5">
    <location>
        <begin position="1"/>
        <end position="37"/>
    </location>
</feature>
<sequence>MSASARPRTTTRTTASRRRARGALAGLGTAVLVAALAACGTGADAGGDAASSDGAGDAASAPAEERTLTVLAAASLRDVFTDLAADFEAEHEGVTVALSFAGSSDLGDQILAGAPADVFASADERTMTRVVEAGDASDPVAFATNTLTIVTPPGNPAGVETFADLAREDVKVVVCAPEVPCGGATDKVAAAAGVTVHRVSEEASVTDVLAKVTSGEADAGLVYVTDATLAGDEVDVVDVPETDAALNVYPIALVAAAEESGPEQVALAQAWVDLVTGDAGQDALAAAGFGAPDVATP</sequence>
<dbReference type="RefSeq" id="WP_047234636.1">
    <property type="nucleotide sequence ID" value="NZ_JNBQ01000053.1"/>
</dbReference>
<dbReference type="GO" id="GO:0030973">
    <property type="term" value="F:molybdate ion binding"/>
    <property type="evidence" value="ECO:0007669"/>
    <property type="project" value="TreeGrafter"/>
</dbReference>
<evidence type="ECO:0008006" key="8">
    <source>
        <dbReference type="Google" id="ProtNLM"/>
    </source>
</evidence>
<evidence type="ECO:0000313" key="7">
    <source>
        <dbReference type="Proteomes" id="UP000035265"/>
    </source>
</evidence>
<dbReference type="GO" id="GO:0046872">
    <property type="term" value="F:metal ion binding"/>
    <property type="evidence" value="ECO:0007669"/>
    <property type="project" value="UniProtKB-KW"/>
</dbReference>
<dbReference type="PATRIC" id="fig|264251.5.peg.4088"/>
<evidence type="ECO:0000313" key="6">
    <source>
        <dbReference type="EMBL" id="KLN32958.1"/>
    </source>
</evidence>
<reference evidence="6 7" key="1">
    <citation type="submission" date="2014-05" db="EMBL/GenBank/DDBJ databases">
        <title>Cellulosimicrobium funkei U11 genome.</title>
        <authorList>
            <person name="Hu C."/>
            <person name="Gong Y."/>
            <person name="Wan W."/>
            <person name="Jiang M."/>
        </authorList>
    </citation>
    <scope>NUCLEOTIDE SEQUENCE [LARGE SCALE GENOMIC DNA]</scope>
    <source>
        <strain evidence="6 7">U11</strain>
    </source>
</reference>
<dbReference type="Proteomes" id="UP000035265">
    <property type="component" value="Unassembled WGS sequence"/>
</dbReference>
<accession>A0A0H2KIE2</accession>
<evidence type="ECO:0000256" key="5">
    <source>
        <dbReference type="SAM" id="SignalP"/>
    </source>
</evidence>
<protein>
    <recommendedName>
        <fullName evidence="8">Molybdate ABC transporter substrate-binding protein</fullName>
    </recommendedName>
</protein>
<evidence type="ECO:0000256" key="1">
    <source>
        <dbReference type="ARBA" id="ARBA00009175"/>
    </source>
</evidence>
<feature type="binding site" evidence="4">
    <location>
        <position position="75"/>
    </location>
    <ligand>
        <name>molybdate</name>
        <dbReference type="ChEBI" id="CHEBI:36264"/>
    </ligand>
</feature>
<comment type="caution">
    <text evidence="6">The sequence shown here is derived from an EMBL/GenBank/DDBJ whole genome shotgun (WGS) entry which is preliminary data.</text>
</comment>
<dbReference type="EMBL" id="JNBQ01000053">
    <property type="protein sequence ID" value="KLN32958.1"/>
    <property type="molecule type" value="Genomic_DNA"/>
</dbReference>
<dbReference type="PANTHER" id="PTHR30632">
    <property type="entry name" value="MOLYBDATE-BINDING PERIPLASMIC PROTEIN"/>
    <property type="match status" value="1"/>
</dbReference>
<dbReference type="InterPro" id="IPR050682">
    <property type="entry name" value="ModA/WtpA"/>
</dbReference>
<evidence type="ECO:0000256" key="4">
    <source>
        <dbReference type="PIRSR" id="PIRSR004846-1"/>
    </source>
</evidence>
<feature type="chain" id="PRO_5002595473" description="Molybdate ABC transporter substrate-binding protein" evidence="5">
    <location>
        <begin position="38"/>
        <end position="297"/>
    </location>
</feature>
<dbReference type="Gene3D" id="3.40.190.10">
    <property type="entry name" value="Periplasmic binding protein-like II"/>
    <property type="match status" value="2"/>
</dbReference>
<feature type="binding site" evidence="4">
    <location>
        <position position="205"/>
    </location>
    <ligand>
        <name>molybdate</name>
        <dbReference type="ChEBI" id="CHEBI:36264"/>
    </ligand>
</feature>
<comment type="similarity">
    <text evidence="1">Belongs to the bacterial solute-binding protein ModA family.</text>
</comment>
<dbReference type="GO" id="GO:0015689">
    <property type="term" value="P:molybdate ion transport"/>
    <property type="evidence" value="ECO:0007669"/>
    <property type="project" value="InterPro"/>
</dbReference>
<dbReference type="NCBIfam" id="TIGR01256">
    <property type="entry name" value="modA"/>
    <property type="match status" value="1"/>
</dbReference>
<dbReference type="AlphaFoldDB" id="A0A0H2KIE2"/>
<feature type="binding site" evidence="4">
    <location>
        <position position="223"/>
    </location>
    <ligand>
        <name>molybdate</name>
        <dbReference type="ChEBI" id="CHEBI:36264"/>
    </ligand>
</feature>
<dbReference type="SUPFAM" id="SSF53850">
    <property type="entry name" value="Periplasmic binding protein-like II"/>
    <property type="match status" value="1"/>
</dbReference>
<keyword evidence="2 4" id="KW-0479">Metal-binding</keyword>
<proteinExistence type="inferred from homology"/>
<keyword evidence="7" id="KW-1185">Reference proteome</keyword>
<dbReference type="InterPro" id="IPR005950">
    <property type="entry name" value="ModA"/>
</dbReference>
<evidence type="ECO:0000256" key="2">
    <source>
        <dbReference type="ARBA" id="ARBA00022723"/>
    </source>
</evidence>